<evidence type="ECO:0000256" key="1">
    <source>
        <dbReference type="SAM" id="MobiDB-lite"/>
    </source>
</evidence>
<organism evidence="3 4">
    <name type="scientific">Lobosporangium transversale</name>
    <dbReference type="NCBI Taxonomy" id="64571"/>
    <lineage>
        <taxon>Eukaryota</taxon>
        <taxon>Fungi</taxon>
        <taxon>Fungi incertae sedis</taxon>
        <taxon>Mucoromycota</taxon>
        <taxon>Mortierellomycotina</taxon>
        <taxon>Mortierellomycetes</taxon>
        <taxon>Mortierellales</taxon>
        <taxon>Mortierellaceae</taxon>
        <taxon>Lobosporangium</taxon>
    </lineage>
</organism>
<dbReference type="GeneID" id="33571074"/>
<feature type="transmembrane region" description="Helical" evidence="2">
    <location>
        <begin position="167"/>
        <end position="190"/>
    </location>
</feature>
<evidence type="ECO:0000256" key="2">
    <source>
        <dbReference type="SAM" id="Phobius"/>
    </source>
</evidence>
<reference evidence="3 4" key="1">
    <citation type="submission" date="2016-07" db="EMBL/GenBank/DDBJ databases">
        <title>Pervasive Adenine N6-methylation of Active Genes in Fungi.</title>
        <authorList>
            <consortium name="DOE Joint Genome Institute"/>
            <person name="Mondo S.J."/>
            <person name="Dannebaum R.O."/>
            <person name="Kuo R.C."/>
            <person name="Labutti K."/>
            <person name="Haridas S."/>
            <person name="Kuo A."/>
            <person name="Salamov A."/>
            <person name="Ahrendt S.R."/>
            <person name="Lipzen A."/>
            <person name="Sullivan W."/>
            <person name="Andreopoulos W.B."/>
            <person name="Clum A."/>
            <person name="Lindquist E."/>
            <person name="Daum C."/>
            <person name="Ramamoorthy G.K."/>
            <person name="Gryganskyi A."/>
            <person name="Culley D."/>
            <person name="Magnuson J.K."/>
            <person name="James T.Y."/>
            <person name="O'Malley M.A."/>
            <person name="Stajich J.E."/>
            <person name="Spatafora J.W."/>
            <person name="Visel A."/>
            <person name="Grigoriev I.V."/>
        </authorList>
    </citation>
    <scope>NUCLEOTIDE SEQUENCE [LARGE SCALE GENOMIC DNA]</scope>
    <source>
        <strain evidence="3 4">NRRL 3116</strain>
    </source>
</reference>
<evidence type="ECO:0000313" key="4">
    <source>
        <dbReference type="Proteomes" id="UP000193648"/>
    </source>
</evidence>
<feature type="region of interest" description="Disordered" evidence="1">
    <location>
        <begin position="665"/>
        <end position="704"/>
    </location>
</feature>
<dbReference type="RefSeq" id="XP_021875992.1">
    <property type="nucleotide sequence ID" value="XM_022029231.1"/>
</dbReference>
<comment type="caution">
    <text evidence="3">The sequence shown here is derived from an EMBL/GenBank/DDBJ whole genome shotgun (WGS) entry which is preliminary data.</text>
</comment>
<dbReference type="InParanoid" id="A0A1Y2G7B4"/>
<keyword evidence="2" id="KW-0472">Membrane</keyword>
<dbReference type="Proteomes" id="UP000193648">
    <property type="component" value="Unassembled WGS sequence"/>
</dbReference>
<dbReference type="AlphaFoldDB" id="A0A1Y2G7B4"/>
<protein>
    <submittedName>
        <fullName evidence="3">Uncharacterized protein</fullName>
    </submittedName>
</protein>
<feature type="compositionally biased region" description="Low complexity" evidence="1">
    <location>
        <begin position="689"/>
        <end position="704"/>
    </location>
</feature>
<keyword evidence="2" id="KW-1133">Transmembrane helix</keyword>
<accession>A0A1Y2G7B4</accession>
<keyword evidence="4" id="KW-1185">Reference proteome</keyword>
<dbReference type="CDD" id="cd12087">
    <property type="entry name" value="TM_EGFR-like"/>
    <property type="match status" value="1"/>
</dbReference>
<dbReference type="EMBL" id="MCFF01000065">
    <property type="protein sequence ID" value="ORY99758.1"/>
    <property type="molecule type" value="Genomic_DNA"/>
</dbReference>
<feature type="compositionally biased region" description="Low complexity" evidence="1">
    <location>
        <begin position="671"/>
        <end position="681"/>
    </location>
</feature>
<proteinExistence type="predicted"/>
<feature type="compositionally biased region" description="Basic and acidic residues" evidence="1">
    <location>
        <begin position="1"/>
        <end position="20"/>
    </location>
</feature>
<evidence type="ECO:0000313" key="3">
    <source>
        <dbReference type="EMBL" id="ORY99758.1"/>
    </source>
</evidence>
<gene>
    <name evidence="3" type="ORF">BCR41DRAFT_401600</name>
</gene>
<feature type="region of interest" description="Disordered" evidence="1">
    <location>
        <begin position="1"/>
        <end position="21"/>
    </location>
</feature>
<name>A0A1Y2G7B4_9FUNG</name>
<sequence length="743" mass="84009">MLLHDHTKSSDCKHNHEHPSQTKSYCGAVDMTWRPFLSIASVIPLPAYHQTVYLQLFPSAAPMNLAFPAPPSSSQRRRSLPSPTQAFVKLADHSIMAAGVPPITQTSNMAELPFSQPHSLHSKLTSFMDPITATNTITSMFPQGTHRVVQLIDDSKEPSASDHRGTAMIVIISGIALVVIGIGVLILCYCRRRVHHRKSSSTSASTSLLPLVPVPASSLSSLSSTSTSLLSSLSLYPAQTEDKSSHRPLGAPPRVCNQCRCRLSNYSLERTLSPPTETVKGWPSGFDSMRSDRGMCIAMEKTMISQDQTHAKDPRFVGFHDITATAFDMNFRTRKDHFHNTKEAFKDLERQQPQAKQQYETKNPEEHNWYQYIVKSVVNGDVRWSLALARAWKTLSHPSLTTGSNPTVGYFGDHCKCIVPPISAPPPLMIKETVVEFPKDVLTSSPCPLYTSGLDSVTAAAARVPSSIRFGSFSSLPIYPSSCSLALEFQDAVQKDDTTTPMTNFESKEAFCKGLSSLAPARAITRSYHSKNNVLKGSLSNVYRATSSLRRLQEGYKDCYRHHRHHFYIKSAHGDKTSKSNYPYHYRYNYYYGYYCHSYSRYNRGKRRDGSRKLSGKQNWKSLKYHRLRDRNSDIRVDGYNIYQINDFNSHLSHGNNQSLEKAIDKKHSLKQQQQKQQKQQRQQEHQQNKQQVQHEPQRQRQQQPSWGFLLQSYESPYTCVSDEILAPAIFESSTLPSHLWRS</sequence>
<keyword evidence="2" id="KW-0812">Transmembrane</keyword>